<sequence>MKGFIPKETSPFLVLLLLIAFVIGGAFVATFLYAVFGDMLFGVGMFELERALKNPTEFPQGRNAIMFYQGIVSICMFVLAPLLLIQSLGYDLGRYLNWKGRPMLGLVLLSGLLIIVIMPANSLIIYWNANMSLPEFMKTFEEWARQKEEYAAELTKLFAKFTTVPELLVGLLVIAVIPAIGEELLFRGVVQRQIQRWSGNGHVGIWVAAIAFSAIHVQFFGFVPRMVLGALFGYLYWWSGRISVPIVAHFVNNGFTVLLLYLYQTGRIEADIESSEPMPIYSVAMSVVLSAALLYYLYNEFMKLPLLQKREAEPEPAANLTDTSSSPDRMDDV</sequence>
<dbReference type="InterPro" id="IPR003675">
    <property type="entry name" value="Rce1/LyrA-like_dom"/>
</dbReference>
<feature type="transmembrane region" description="Helical" evidence="2">
    <location>
        <begin position="167"/>
        <end position="185"/>
    </location>
</feature>
<feature type="transmembrane region" description="Helical" evidence="2">
    <location>
        <begin position="12"/>
        <end position="36"/>
    </location>
</feature>
<keyword evidence="4" id="KW-0482">Metalloprotease</keyword>
<evidence type="ECO:0000313" key="5">
    <source>
        <dbReference type="Proteomes" id="UP000321926"/>
    </source>
</evidence>
<protein>
    <submittedName>
        <fullName evidence="4">CPBP family intramembrane metalloprotease</fullName>
    </submittedName>
</protein>
<dbReference type="AlphaFoldDB" id="A0A5C8KEB2"/>
<proteinExistence type="predicted"/>
<feature type="transmembrane region" description="Helical" evidence="2">
    <location>
        <begin position="278"/>
        <end position="298"/>
    </location>
</feature>
<dbReference type="InterPro" id="IPR052710">
    <property type="entry name" value="CAAX_protease"/>
</dbReference>
<evidence type="ECO:0000256" key="2">
    <source>
        <dbReference type="SAM" id="Phobius"/>
    </source>
</evidence>
<dbReference type="GO" id="GO:0006508">
    <property type="term" value="P:proteolysis"/>
    <property type="evidence" value="ECO:0007669"/>
    <property type="project" value="UniProtKB-KW"/>
</dbReference>
<feature type="region of interest" description="Disordered" evidence="1">
    <location>
        <begin position="313"/>
        <end position="333"/>
    </location>
</feature>
<comment type="caution">
    <text evidence="4">The sequence shown here is derived from an EMBL/GenBank/DDBJ whole genome shotgun (WGS) entry which is preliminary data.</text>
</comment>
<feature type="transmembrane region" description="Helical" evidence="2">
    <location>
        <begin position="197"/>
        <end position="216"/>
    </location>
</feature>
<keyword evidence="4" id="KW-0378">Hydrolase</keyword>
<dbReference type="GO" id="GO:0080120">
    <property type="term" value="P:CAAX-box protein maturation"/>
    <property type="evidence" value="ECO:0007669"/>
    <property type="project" value="UniProtKB-ARBA"/>
</dbReference>
<feature type="transmembrane region" description="Helical" evidence="2">
    <location>
        <begin position="246"/>
        <end position="263"/>
    </location>
</feature>
<organism evidence="4 5">
    <name type="scientific">Pontibacter qinzhouensis</name>
    <dbReference type="NCBI Taxonomy" id="2603253"/>
    <lineage>
        <taxon>Bacteria</taxon>
        <taxon>Pseudomonadati</taxon>
        <taxon>Bacteroidota</taxon>
        <taxon>Cytophagia</taxon>
        <taxon>Cytophagales</taxon>
        <taxon>Hymenobacteraceae</taxon>
        <taxon>Pontibacter</taxon>
    </lineage>
</organism>
<dbReference type="Pfam" id="PF02517">
    <property type="entry name" value="Rce1-like"/>
    <property type="match status" value="1"/>
</dbReference>
<gene>
    <name evidence="4" type="ORF">FVR03_00450</name>
</gene>
<dbReference type="Proteomes" id="UP000321926">
    <property type="component" value="Unassembled WGS sequence"/>
</dbReference>
<dbReference type="GO" id="GO:0004175">
    <property type="term" value="F:endopeptidase activity"/>
    <property type="evidence" value="ECO:0007669"/>
    <property type="project" value="UniProtKB-ARBA"/>
</dbReference>
<dbReference type="EMBL" id="VRTY01000001">
    <property type="protein sequence ID" value="TXK52878.1"/>
    <property type="molecule type" value="Genomic_DNA"/>
</dbReference>
<keyword evidence="2" id="KW-0812">Transmembrane</keyword>
<dbReference type="OrthoDB" id="1523022at2"/>
<feature type="domain" description="CAAX prenyl protease 2/Lysostaphin resistance protein A-like" evidence="3">
    <location>
        <begin position="167"/>
        <end position="254"/>
    </location>
</feature>
<dbReference type="PANTHER" id="PTHR36435">
    <property type="entry name" value="SLR1288 PROTEIN"/>
    <property type="match status" value="1"/>
</dbReference>
<accession>A0A5C8KEB2</accession>
<evidence type="ECO:0000259" key="3">
    <source>
        <dbReference type="Pfam" id="PF02517"/>
    </source>
</evidence>
<feature type="transmembrane region" description="Helical" evidence="2">
    <location>
        <begin position="106"/>
        <end position="127"/>
    </location>
</feature>
<keyword evidence="2" id="KW-0472">Membrane</keyword>
<dbReference type="RefSeq" id="WP_147919782.1">
    <property type="nucleotide sequence ID" value="NZ_VRTY01000001.1"/>
</dbReference>
<reference evidence="4 5" key="1">
    <citation type="submission" date="2019-08" db="EMBL/GenBank/DDBJ databases">
        <authorList>
            <person name="Shi S."/>
        </authorList>
    </citation>
    <scope>NUCLEOTIDE SEQUENCE [LARGE SCALE GENOMIC DNA]</scope>
    <source>
        <strain evidence="4 5">GY10130</strain>
    </source>
</reference>
<dbReference type="GO" id="GO:0008237">
    <property type="term" value="F:metallopeptidase activity"/>
    <property type="evidence" value="ECO:0007669"/>
    <property type="project" value="UniProtKB-KW"/>
</dbReference>
<feature type="transmembrane region" description="Helical" evidence="2">
    <location>
        <begin position="65"/>
        <end position="85"/>
    </location>
</feature>
<evidence type="ECO:0000313" key="4">
    <source>
        <dbReference type="EMBL" id="TXK52878.1"/>
    </source>
</evidence>
<keyword evidence="2" id="KW-1133">Transmembrane helix</keyword>
<keyword evidence="4" id="KW-0645">Protease</keyword>
<keyword evidence="5" id="KW-1185">Reference proteome</keyword>
<dbReference type="PANTHER" id="PTHR36435:SF1">
    <property type="entry name" value="CAAX AMINO TERMINAL PROTEASE FAMILY PROTEIN"/>
    <property type="match status" value="1"/>
</dbReference>
<evidence type="ECO:0000256" key="1">
    <source>
        <dbReference type="SAM" id="MobiDB-lite"/>
    </source>
</evidence>
<name>A0A5C8KEB2_9BACT</name>